<name>A0A9K3GJ02_9EUKA</name>
<proteinExistence type="predicted"/>
<keyword evidence="2" id="KW-1185">Reference proteome</keyword>
<gene>
    <name evidence="1" type="ORF">KIPB_005372</name>
</gene>
<dbReference type="EMBL" id="BDIP01001250">
    <property type="protein sequence ID" value="GIQ83966.1"/>
    <property type="molecule type" value="Genomic_DNA"/>
</dbReference>
<evidence type="ECO:0000313" key="2">
    <source>
        <dbReference type="Proteomes" id="UP000265618"/>
    </source>
</evidence>
<dbReference type="AlphaFoldDB" id="A0A9K3GJ02"/>
<dbReference type="Proteomes" id="UP000265618">
    <property type="component" value="Unassembled WGS sequence"/>
</dbReference>
<sequence>MLQMSWSVTSMWRDAEAWQISDLVPIGGGRAILRGRERCKRENKYLLLSVDSEGAVTREEIPAPPIEYKSGTGYSNFQWNLSSPYDTELRAGGGFLYAVNHT</sequence>
<accession>A0A9K3GJ02</accession>
<protein>
    <submittedName>
        <fullName evidence="1">Uncharacterized protein</fullName>
    </submittedName>
</protein>
<organism evidence="1 2">
    <name type="scientific">Kipferlia bialata</name>
    <dbReference type="NCBI Taxonomy" id="797122"/>
    <lineage>
        <taxon>Eukaryota</taxon>
        <taxon>Metamonada</taxon>
        <taxon>Carpediemonas-like organisms</taxon>
        <taxon>Kipferlia</taxon>
    </lineage>
</organism>
<reference evidence="1 2" key="1">
    <citation type="journal article" date="2018" name="PLoS ONE">
        <title>The draft genome of Kipferlia bialata reveals reductive genome evolution in fornicate parasites.</title>
        <authorList>
            <person name="Tanifuji G."/>
            <person name="Takabayashi S."/>
            <person name="Kume K."/>
            <person name="Takagi M."/>
            <person name="Nakayama T."/>
            <person name="Kamikawa R."/>
            <person name="Inagaki Y."/>
            <person name="Hashimoto T."/>
        </authorList>
    </citation>
    <scope>NUCLEOTIDE SEQUENCE [LARGE SCALE GENOMIC DNA]</scope>
    <source>
        <strain evidence="1">NY0173</strain>
    </source>
</reference>
<comment type="caution">
    <text evidence="1">The sequence shown here is derived from an EMBL/GenBank/DDBJ whole genome shotgun (WGS) entry which is preliminary data.</text>
</comment>
<evidence type="ECO:0000313" key="1">
    <source>
        <dbReference type="EMBL" id="GIQ83966.1"/>
    </source>
</evidence>